<dbReference type="GO" id="GO:0000976">
    <property type="term" value="F:transcription cis-regulatory region binding"/>
    <property type="evidence" value="ECO:0007669"/>
    <property type="project" value="TreeGrafter"/>
</dbReference>
<dbReference type="EMBL" id="NAJN01002282">
    <property type="protein sequence ID" value="TKA54881.1"/>
    <property type="molecule type" value="Genomic_DNA"/>
</dbReference>
<keyword evidence="7" id="KW-0472">Membrane</keyword>
<feature type="region of interest" description="Disordered" evidence="6">
    <location>
        <begin position="242"/>
        <end position="293"/>
    </location>
</feature>
<dbReference type="GO" id="GO:0005634">
    <property type="term" value="C:nucleus"/>
    <property type="evidence" value="ECO:0007669"/>
    <property type="project" value="UniProtKB-SubCell"/>
</dbReference>
<feature type="transmembrane region" description="Helical" evidence="7">
    <location>
        <begin position="646"/>
        <end position="667"/>
    </location>
</feature>
<gene>
    <name evidence="8" type="ORF">B0A49_10595</name>
</gene>
<evidence type="ECO:0000313" key="9">
    <source>
        <dbReference type="Proteomes" id="UP000308768"/>
    </source>
</evidence>
<feature type="compositionally biased region" description="Polar residues" evidence="6">
    <location>
        <begin position="201"/>
        <end position="210"/>
    </location>
</feature>
<evidence type="ECO:0008006" key="10">
    <source>
        <dbReference type="Google" id="ProtNLM"/>
    </source>
</evidence>
<evidence type="ECO:0000256" key="6">
    <source>
        <dbReference type="SAM" id="MobiDB-lite"/>
    </source>
</evidence>
<reference evidence="8 9" key="1">
    <citation type="submission" date="2017-03" db="EMBL/GenBank/DDBJ databases">
        <title>Genomes of endolithic fungi from Antarctica.</title>
        <authorList>
            <person name="Coleine C."/>
            <person name="Masonjones S."/>
            <person name="Stajich J.E."/>
        </authorList>
    </citation>
    <scope>NUCLEOTIDE SEQUENCE [LARGE SCALE GENOMIC DNA]</scope>
    <source>
        <strain evidence="8 9">CCFEE 5187</strain>
    </source>
</reference>
<sequence>MSYASKATSERYPGADGIRHSTTDNLNHQMALQLDPRLAEASSHEEPLEQPYYAHLKQERQQHDDGVDPALEDSAALFHGPHVEYAQAPAADHHQSDRYVYDDFKATTQAREDMRTTLRDFLPSPLPTTRSALAPVKLAVASKFAVIRIQIGLTYHKKADSRVAELEKKLDALTASLHAQGHGTQLDNYANHAGPAPPVESSYTAHSTPSKDVPYSGGYENRQWFQQPGQPFEPRQSEMFARPGPPTSPEMGHKRRRVNENQGYRTSSSTEMNQPPTHYSLHGSDVDYPRRSDSQTSQMAKAALISVAVDESEAPGMLPSIHTDSCSRKQPLFDHEDVGRKIDAIMEPSTAERLFDRFVRDLLPQFPAVTFSENTTAYEHDLAKEIVSALADCVVRNGEKSLELIQALQVSALWYKPPEHSEQTTFYQLVHMAAVMAIDLGLGKRFNPSRTRRGFAGFMPENANAGRPFLTSMVLRRPNLIRWTNYMAECIEVLETSPGACSSDKLLCQHVRIQHICEEIGSQFSMDDPSATIAFSDPKVTYAISIFEKQLKEWKAGIPSEVDTPALHFSGYVASLYLHEIAMHVNHNVDDFRLPFTEESLKSGSTHAGLLSPQQIGALEACLTATHGIINTFLSLGEETIRILPMLLYFVRVIYAVVILVKMYFAVTNPASELGK</sequence>
<evidence type="ECO:0000256" key="5">
    <source>
        <dbReference type="ARBA" id="ARBA00023242"/>
    </source>
</evidence>
<dbReference type="GO" id="GO:0000981">
    <property type="term" value="F:DNA-binding transcription factor activity, RNA polymerase II-specific"/>
    <property type="evidence" value="ECO:0007669"/>
    <property type="project" value="TreeGrafter"/>
</dbReference>
<protein>
    <recommendedName>
        <fullName evidence="10">Transcription factor domain-containing protein</fullName>
    </recommendedName>
</protein>
<dbReference type="InterPro" id="IPR051089">
    <property type="entry name" value="prtT"/>
</dbReference>
<evidence type="ECO:0000256" key="2">
    <source>
        <dbReference type="ARBA" id="ARBA00023015"/>
    </source>
</evidence>
<keyword evidence="3" id="KW-0238">DNA-binding</keyword>
<comment type="subcellular location">
    <subcellularLocation>
        <location evidence="1">Nucleus</location>
    </subcellularLocation>
</comment>
<evidence type="ECO:0000256" key="7">
    <source>
        <dbReference type="SAM" id="Phobius"/>
    </source>
</evidence>
<evidence type="ECO:0000256" key="4">
    <source>
        <dbReference type="ARBA" id="ARBA00023163"/>
    </source>
</evidence>
<organism evidence="8 9">
    <name type="scientific">Cryomyces minteri</name>
    <dbReference type="NCBI Taxonomy" id="331657"/>
    <lineage>
        <taxon>Eukaryota</taxon>
        <taxon>Fungi</taxon>
        <taxon>Dikarya</taxon>
        <taxon>Ascomycota</taxon>
        <taxon>Pezizomycotina</taxon>
        <taxon>Dothideomycetes</taxon>
        <taxon>Dothideomycetes incertae sedis</taxon>
        <taxon>Cryomyces</taxon>
    </lineage>
</organism>
<evidence type="ECO:0000256" key="3">
    <source>
        <dbReference type="ARBA" id="ARBA00023125"/>
    </source>
</evidence>
<evidence type="ECO:0000313" key="8">
    <source>
        <dbReference type="EMBL" id="TKA54881.1"/>
    </source>
</evidence>
<dbReference type="PANTHER" id="PTHR31845:SF39">
    <property type="entry name" value="TRANSCRIPTION FACTOR PBCR-RELATED"/>
    <property type="match status" value="1"/>
</dbReference>
<dbReference type="AlphaFoldDB" id="A0A4U0VYL0"/>
<proteinExistence type="predicted"/>
<keyword evidence="9" id="KW-1185">Reference proteome</keyword>
<feature type="compositionally biased region" description="Basic and acidic residues" evidence="6">
    <location>
        <begin position="284"/>
        <end position="293"/>
    </location>
</feature>
<evidence type="ECO:0000256" key="1">
    <source>
        <dbReference type="ARBA" id="ARBA00004123"/>
    </source>
</evidence>
<dbReference type="PANTHER" id="PTHR31845">
    <property type="entry name" value="FINGER DOMAIN PROTEIN, PUTATIVE-RELATED"/>
    <property type="match status" value="1"/>
</dbReference>
<dbReference type="STRING" id="331657.A0A4U0VYL0"/>
<feature type="region of interest" description="Disordered" evidence="6">
    <location>
        <begin position="1"/>
        <end position="27"/>
    </location>
</feature>
<feature type="compositionally biased region" description="Polar residues" evidence="6">
    <location>
        <begin position="260"/>
        <end position="277"/>
    </location>
</feature>
<keyword evidence="5" id="KW-0539">Nucleus</keyword>
<keyword evidence="7" id="KW-0812">Transmembrane</keyword>
<comment type="caution">
    <text evidence="8">The sequence shown here is derived from an EMBL/GenBank/DDBJ whole genome shotgun (WGS) entry which is preliminary data.</text>
</comment>
<dbReference type="OrthoDB" id="8062037at2759"/>
<keyword evidence="7" id="KW-1133">Transmembrane helix</keyword>
<accession>A0A4U0VYL0</accession>
<name>A0A4U0VYL0_9PEZI</name>
<keyword evidence="4" id="KW-0804">Transcription</keyword>
<dbReference type="Proteomes" id="UP000308768">
    <property type="component" value="Unassembled WGS sequence"/>
</dbReference>
<feature type="non-terminal residue" evidence="8">
    <location>
        <position position="676"/>
    </location>
</feature>
<feature type="region of interest" description="Disordered" evidence="6">
    <location>
        <begin position="189"/>
        <end position="210"/>
    </location>
</feature>
<keyword evidence="2" id="KW-0805">Transcription regulation</keyword>